<dbReference type="OMA" id="YFMASGH"/>
<organism evidence="2">
    <name type="scientific">Culicoides sonorensis</name>
    <name type="common">Biting midge</name>
    <dbReference type="NCBI Taxonomy" id="179676"/>
    <lineage>
        <taxon>Eukaryota</taxon>
        <taxon>Metazoa</taxon>
        <taxon>Ecdysozoa</taxon>
        <taxon>Arthropoda</taxon>
        <taxon>Hexapoda</taxon>
        <taxon>Insecta</taxon>
        <taxon>Pterygota</taxon>
        <taxon>Neoptera</taxon>
        <taxon>Endopterygota</taxon>
        <taxon>Diptera</taxon>
        <taxon>Nematocera</taxon>
        <taxon>Chironomoidea</taxon>
        <taxon>Ceratopogonidae</taxon>
        <taxon>Ceratopogoninae</taxon>
        <taxon>Culicoides</taxon>
        <taxon>Monoculicoides</taxon>
    </lineage>
</organism>
<evidence type="ECO:0000259" key="1">
    <source>
        <dbReference type="Pfam" id="PF07686"/>
    </source>
</evidence>
<dbReference type="EMBL" id="UFQS01004776">
    <property type="protein sequence ID" value="SSX16582.1"/>
    <property type="molecule type" value="Genomic_DNA"/>
</dbReference>
<name>A0A336LF58_CULSO</name>
<reference evidence="3" key="2">
    <citation type="submission" date="2018-07" db="EMBL/GenBank/DDBJ databases">
        <authorList>
            <person name="Quirk P.G."/>
            <person name="Krulwich T.A."/>
        </authorList>
    </citation>
    <scope>NUCLEOTIDE SEQUENCE</scope>
</reference>
<dbReference type="Gene3D" id="2.60.40.10">
    <property type="entry name" value="Immunoglobulins"/>
    <property type="match status" value="1"/>
</dbReference>
<dbReference type="GO" id="GO:0032589">
    <property type="term" value="C:neuron projection membrane"/>
    <property type="evidence" value="ECO:0007669"/>
    <property type="project" value="TreeGrafter"/>
</dbReference>
<evidence type="ECO:0000313" key="2">
    <source>
        <dbReference type="EMBL" id="SSX16582.1"/>
    </source>
</evidence>
<reference evidence="2" key="1">
    <citation type="submission" date="2018-04" db="EMBL/GenBank/DDBJ databases">
        <authorList>
            <person name="Go L.Y."/>
            <person name="Mitchell J.A."/>
        </authorList>
    </citation>
    <scope>NUCLEOTIDE SEQUENCE</scope>
    <source>
        <tissue evidence="2">Whole organism</tissue>
    </source>
</reference>
<evidence type="ECO:0000313" key="3">
    <source>
        <dbReference type="EMBL" id="SSX35784.1"/>
    </source>
</evidence>
<dbReference type="VEuPathDB" id="VectorBase:CSON011152"/>
<dbReference type="InterPro" id="IPR037448">
    <property type="entry name" value="Zig-8"/>
</dbReference>
<dbReference type="InterPro" id="IPR013783">
    <property type="entry name" value="Ig-like_fold"/>
</dbReference>
<gene>
    <name evidence="2" type="primary">CSON011152</name>
</gene>
<accession>A0A336LF58</accession>
<sequence>MEVSFIRKKDLHILTAGTLTYTSDQRFTVLRRENPSMWTLQIKYPQISDSGTYECQINTEPKMSLSYTFNVVVMKEGRSVFVYFMASGHSLNLEFHCFD</sequence>
<dbReference type="Pfam" id="PF07686">
    <property type="entry name" value="V-set"/>
    <property type="match status" value="1"/>
</dbReference>
<dbReference type="AlphaFoldDB" id="A0A336LF58"/>
<dbReference type="EMBL" id="UFQT01004776">
    <property type="protein sequence ID" value="SSX35784.1"/>
    <property type="molecule type" value="Genomic_DNA"/>
</dbReference>
<dbReference type="GO" id="GO:0050808">
    <property type="term" value="P:synapse organization"/>
    <property type="evidence" value="ECO:0007669"/>
    <property type="project" value="TreeGrafter"/>
</dbReference>
<dbReference type="PANTHER" id="PTHR23279">
    <property type="entry name" value="DEFECTIVE PROBOSCIS EXTENSION RESPONSE DPR -RELATED"/>
    <property type="match status" value="1"/>
</dbReference>
<dbReference type="SUPFAM" id="SSF48726">
    <property type="entry name" value="Immunoglobulin"/>
    <property type="match status" value="1"/>
</dbReference>
<feature type="domain" description="Immunoglobulin V-set" evidence="1">
    <location>
        <begin position="23"/>
        <end position="73"/>
    </location>
</feature>
<proteinExistence type="predicted"/>
<dbReference type="PANTHER" id="PTHR23279:SF7">
    <property type="entry name" value="DEFECTIVE PROBOSCIS EXTENSION RESPONSE 1, ISOFORM A"/>
    <property type="match status" value="1"/>
</dbReference>
<dbReference type="InterPro" id="IPR036179">
    <property type="entry name" value="Ig-like_dom_sf"/>
</dbReference>
<dbReference type="InterPro" id="IPR013106">
    <property type="entry name" value="Ig_V-set"/>
</dbReference>
<protein>
    <submittedName>
        <fullName evidence="2">CSON011152 protein</fullName>
    </submittedName>
</protein>